<evidence type="ECO:0000313" key="2">
    <source>
        <dbReference type="Proteomes" id="UP001595961"/>
    </source>
</evidence>
<organism evidence="1 2">
    <name type="scientific">Dyella halodurans</name>
    <dbReference type="NCBI Taxonomy" id="1920171"/>
    <lineage>
        <taxon>Bacteria</taxon>
        <taxon>Pseudomonadati</taxon>
        <taxon>Pseudomonadota</taxon>
        <taxon>Gammaproteobacteria</taxon>
        <taxon>Lysobacterales</taxon>
        <taxon>Rhodanobacteraceae</taxon>
        <taxon>Dyella</taxon>
    </lineage>
</organism>
<dbReference type="Proteomes" id="UP001595961">
    <property type="component" value="Unassembled WGS sequence"/>
</dbReference>
<evidence type="ECO:0000313" key="1">
    <source>
        <dbReference type="EMBL" id="MFC4526325.1"/>
    </source>
</evidence>
<gene>
    <name evidence="1" type="ORF">ACFO5W_06700</name>
</gene>
<comment type="caution">
    <text evidence="1">The sequence shown here is derived from an EMBL/GenBank/DDBJ whole genome shotgun (WGS) entry which is preliminary data.</text>
</comment>
<dbReference type="EMBL" id="JBHSGA010000011">
    <property type="protein sequence ID" value="MFC4526325.1"/>
    <property type="molecule type" value="Genomic_DNA"/>
</dbReference>
<protein>
    <submittedName>
        <fullName evidence="1">Uncharacterized protein</fullName>
    </submittedName>
</protein>
<sequence>MTWLLPSKGASASGILFDKRFDHLLARSVPKISIYLGMSKSKAPPPPLRSSVWEVMGGPDQSLVETDGRYVMLSSCRLHSCDEKGFVWIDTAQGAVIGGVVHFFYGAESGRSLLLWSNKQIESLPEPFLRDFSQWNRQWLSVAADVEKAIAPSLPVAENGYARVRLVEPDQRIWPLSPTYQLVHDGAD</sequence>
<accession>A0ABV9BZZ8</accession>
<name>A0ABV9BZZ8_9GAMM</name>
<proteinExistence type="predicted"/>
<reference evidence="2" key="1">
    <citation type="journal article" date="2019" name="Int. J. Syst. Evol. Microbiol.">
        <title>The Global Catalogue of Microorganisms (GCM) 10K type strain sequencing project: providing services to taxonomists for standard genome sequencing and annotation.</title>
        <authorList>
            <consortium name="The Broad Institute Genomics Platform"/>
            <consortium name="The Broad Institute Genome Sequencing Center for Infectious Disease"/>
            <person name="Wu L."/>
            <person name="Ma J."/>
        </authorList>
    </citation>
    <scope>NUCLEOTIDE SEQUENCE [LARGE SCALE GENOMIC DNA]</scope>
    <source>
        <strain evidence="2">CCM 4481</strain>
    </source>
</reference>
<keyword evidence="2" id="KW-1185">Reference proteome</keyword>